<comment type="similarity">
    <text evidence="1">Belongs to the Rv1128c/1148c/1588c/1702c/1945/3466 family.</text>
</comment>
<sequence length="435" mass="46545">MSVAPGAPRLTSLVMARTALELAVDALADAVGGDAMGWAQDDAIADTLLSLVAVERRITALKGEVAARVSGGNAFAEAGFRNGASWVRSRTNESLASARRIFEHGEWMLAVPLMGAAWRQGLVSLAHVRALVESHDRFPRVSAALTHCEAGLVEVAKELDPATFSRVLLAKLCEIDPEAMDDAESKRRRRDVGLHASATIDGFVVVNGLLPPEIGQQLINSLVAARDKARTSAAEESERRLSAVNVDALALILDAAASAAGDAKLPDVGGARPVVQVTIDSESLIAHGASAPGWITSLTGQQVTPVSARAVRRLACDSVRQLLLLDPRGHLDAISAQERVISQPMRKAITIRDGGRCRFPGCHHAIREIHHIVYWQHGGSTTTDNLVGLCSHHHHTIHDRGWTLSGDPNFRLTFTDRLTRESHSDPPAQGPPTLT</sequence>
<name>A0A6J7GNV2_9ZZZZ</name>
<dbReference type="GO" id="GO:0008270">
    <property type="term" value="F:zinc ion binding"/>
    <property type="evidence" value="ECO:0007669"/>
    <property type="project" value="InterPro"/>
</dbReference>
<feature type="domain" description="HNH nuclease" evidence="2">
    <location>
        <begin position="344"/>
        <end position="395"/>
    </location>
</feature>
<organism evidence="3">
    <name type="scientific">freshwater metagenome</name>
    <dbReference type="NCBI Taxonomy" id="449393"/>
    <lineage>
        <taxon>unclassified sequences</taxon>
        <taxon>metagenomes</taxon>
        <taxon>ecological metagenomes</taxon>
    </lineage>
</organism>
<dbReference type="AlphaFoldDB" id="A0A6J7GNV2"/>
<dbReference type="InterPro" id="IPR003870">
    <property type="entry name" value="DUF222"/>
</dbReference>
<evidence type="ECO:0000256" key="1">
    <source>
        <dbReference type="ARBA" id="ARBA00023450"/>
    </source>
</evidence>
<protein>
    <submittedName>
        <fullName evidence="3">Unannotated protein</fullName>
    </submittedName>
</protein>
<dbReference type="Pfam" id="PF01844">
    <property type="entry name" value="HNH"/>
    <property type="match status" value="1"/>
</dbReference>
<proteinExistence type="inferred from homology"/>
<dbReference type="EMBL" id="CAFBMR010000016">
    <property type="protein sequence ID" value="CAB4908794.1"/>
    <property type="molecule type" value="Genomic_DNA"/>
</dbReference>
<dbReference type="GO" id="GO:0004519">
    <property type="term" value="F:endonuclease activity"/>
    <property type="evidence" value="ECO:0007669"/>
    <property type="project" value="InterPro"/>
</dbReference>
<evidence type="ECO:0000259" key="2">
    <source>
        <dbReference type="SMART" id="SM00507"/>
    </source>
</evidence>
<gene>
    <name evidence="3" type="ORF">UFOPK3610_00635</name>
</gene>
<dbReference type="InterPro" id="IPR003615">
    <property type="entry name" value="HNH_nuc"/>
</dbReference>
<dbReference type="GO" id="GO:0003676">
    <property type="term" value="F:nucleic acid binding"/>
    <property type="evidence" value="ECO:0007669"/>
    <property type="project" value="InterPro"/>
</dbReference>
<dbReference type="Pfam" id="PF02720">
    <property type="entry name" value="DUF222"/>
    <property type="match status" value="1"/>
</dbReference>
<accession>A0A6J7GNV2</accession>
<evidence type="ECO:0000313" key="3">
    <source>
        <dbReference type="EMBL" id="CAB4908794.1"/>
    </source>
</evidence>
<dbReference type="CDD" id="cd00085">
    <property type="entry name" value="HNHc"/>
    <property type="match status" value="1"/>
</dbReference>
<dbReference type="Gene3D" id="1.10.30.50">
    <property type="match status" value="1"/>
</dbReference>
<dbReference type="InterPro" id="IPR002711">
    <property type="entry name" value="HNH"/>
</dbReference>
<reference evidence="3" key="1">
    <citation type="submission" date="2020-05" db="EMBL/GenBank/DDBJ databases">
        <authorList>
            <person name="Chiriac C."/>
            <person name="Salcher M."/>
            <person name="Ghai R."/>
            <person name="Kavagutti S V."/>
        </authorList>
    </citation>
    <scope>NUCLEOTIDE SEQUENCE</scope>
</reference>
<dbReference type="SMART" id="SM00507">
    <property type="entry name" value="HNHc"/>
    <property type="match status" value="1"/>
</dbReference>